<dbReference type="AlphaFoldDB" id="A0A850NVP9"/>
<dbReference type="SUPFAM" id="SSF81901">
    <property type="entry name" value="HCP-like"/>
    <property type="match status" value="1"/>
</dbReference>
<sequence length="57" mass="5922">MSLAQRLAAVLSPAARLKYGLELAAAGEHTKAFAQFAKAAAAGVTEAQFRAGRAYLD</sequence>
<accession>A0A850NVP9</accession>
<gene>
    <name evidence="1" type="ORF">HUK83_11265</name>
</gene>
<reference evidence="1 2" key="1">
    <citation type="submission" date="2020-06" db="EMBL/GenBank/DDBJ databases">
        <title>Description of novel acetic acid bacteria.</title>
        <authorList>
            <person name="Sombolestani A."/>
        </authorList>
    </citation>
    <scope>NUCLEOTIDE SEQUENCE [LARGE SCALE GENOMIC DNA]</scope>
    <source>
        <strain evidence="1 2">LMG 26838</strain>
    </source>
</reference>
<dbReference type="EMBL" id="JABXXQ010000244">
    <property type="protein sequence ID" value="NVN30908.1"/>
    <property type="molecule type" value="Genomic_DNA"/>
</dbReference>
<feature type="non-terminal residue" evidence="1">
    <location>
        <position position="57"/>
    </location>
</feature>
<dbReference type="Proteomes" id="UP000565205">
    <property type="component" value="Unassembled WGS sequence"/>
</dbReference>
<proteinExistence type="predicted"/>
<protein>
    <submittedName>
        <fullName evidence="1">Uncharacterized protein</fullName>
    </submittedName>
</protein>
<name>A0A850NVP9_9PROT</name>
<evidence type="ECO:0000313" key="1">
    <source>
        <dbReference type="EMBL" id="NVN30908.1"/>
    </source>
</evidence>
<organism evidence="1 2">
    <name type="scientific">Endobacter medicaginis</name>
    <dbReference type="NCBI Taxonomy" id="1181271"/>
    <lineage>
        <taxon>Bacteria</taxon>
        <taxon>Pseudomonadati</taxon>
        <taxon>Pseudomonadota</taxon>
        <taxon>Alphaproteobacteria</taxon>
        <taxon>Acetobacterales</taxon>
        <taxon>Acetobacteraceae</taxon>
        <taxon>Endobacter</taxon>
    </lineage>
</organism>
<evidence type="ECO:0000313" key="2">
    <source>
        <dbReference type="Proteomes" id="UP000565205"/>
    </source>
</evidence>
<comment type="caution">
    <text evidence="1">The sequence shown here is derived from an EMBL/GenBank/DDBJ whole genome shotgun (WGS) entry which is preliminary data.</text>
</comment>